<reference evidence="7" key="1">
    <citation type="submission" date="2019-08" db="EMBL/GenBank/DDBJ databases">
        <authorList>
            <person name="Kucharzyk K."/>
            <person name="Murdoch R.W."/>
            <person name="Higgins S."/>
            <person name="Loffler F."/>
        </authorList>
    </citation>
    <scope>NUCLEOTIDE SEQUENCE</scope>
</reference>
<organism evidence="7">
    <name type="scientific">bioreactor metagenome</name>
    <dbReference type="NCBI Taxonomy" id="1076179"/>
    <lineage>
        <taxon>unclassified sequences</taxon>
        <taxon>metagenomes</taxon>
        <taxon>ecological metagenomes</taxon>
    </lineage>
</organism>
<dbReference type="Gene3D" id="3.40.140.10">
    <property type="entry name" value="Cytidine Deaminase, domain 2"/>
    <property type="match status" value="1"/>
</dbReference>
<evidence type="ECO:0000256" key="2">
    <source>
        <dbReference type="ARBA" id="ARBA00022723"/>
    </source>
</evidence>
<evidence type="ECO:0000313" key="7">
    <source>
        <dbReference type="EMBL" id="MPL95015.1"/>
    </source>
</evidence>
<keyword evidence="1" id="KW-0645">Protease</keyword>
<feature type="domain" description="JAB" evidence="6">
    <location>
        <begin position="18"/>
        <end position="125"/>
    </location>
</feature>
<protein>
    <recommendedName>
        <fullName evidence="6">JAB domain-containing protein</fullName>
    </recommendedName>
</protein>
<dbReference type="GO" id="GO:0006508">
    <property type="term" value="P:proteolysis"/>
    <property type="evidence" value="ECO:0007669"/>
    <property type="project" value="UniProtKB-KW"/>
</dbReference>
<dbReference type="AlphaFoldDB" id="A0A644VUA6"/>
<evidence type="ECO:0000256" key="1">
    <source>
        <dbReference type="ARBA" id="ARBA00022670"/>
    </source>
</evidence>
<sequence length="156" mass="17940">MISIDYKEYCIKINDNILATMSKYIQCKSKDESGGILIGSILIDGKTIEINDCTEPIKGDKSSRCGFYRCNKHNELLEGKWIESNYIKMYLGEWHTHPQPIPTPSYVDKQSWKRLIKNSITESPIIIFLIIGIETIEIWIGDKNDSKLERLGSYGF</sequence>
<comment type="caution">
    <text evidence="7">The sequence shown here is derived from an EMBL/GenBank/DDBJ whole genome shotgun (WGS) entry which is preliminary data.</text>
</comment>
<evidence type="ECO:0000256" key="5">
    <source>
        <dbReference type="ARBA" id="ARBA00023049"/>
    </source>
</evidence>
<dbReference type="SUPFAM" id="SSF102712">
    <property type="entry name" value="JAB1/MPN domain"/>
    <property type="match status" value="1"/>
</dbReference>
<dbReference type="GO" id="GO:0008237">
    <property type="term" value="F:metallopeptidase activity"/>
    <property type="evidence" value="ECO:0007669"/>
    <property type="project" value="UniProtKB-KW"/>
</dbReference>
<proteinExistence type="predicted"/>
<evidence type="ECO:0000256" key="3">
    <source>
        <dbReference type="ARBA" id="ARBA00022801"/>
    </source>
</evidence>
<keyword evidence="5" id="KW-0482">Metalloprotease</keyword>
<evidence type="ECO:0000256" key="4">
    <source>
        <dbReference type="ARBA" id="ARBA00022833"/>
    </source>
</evidence>
<keyword evidence="2" id="KW-0479">Metal-binding</keyword>
<gene>
    <name evidence="7" type="ORF">SDC9_41178</name>
</gene>
<evidence type="ECO:0000259" key="6">
    <source>
        <dbReference type="Pfam" id="PF14464"/>
    </source>
</evidence>
<keyword evidence="3" id="KW-0378">Hydrolase</keyword>
<name>A0A644VUA6_9ZZZZ</name>
<dbReference type="EMBL" id="VSSQ01000451">
    <property type="protein sequence ID" value="MPL95015.1"/>
    <property type="molecule type" value="Genomic_DNA"/>
</dbReference>
<dbReference type="Pfam" id="PF14464">
    <property type="entry name" value="Prok-JAB"/>
    <property type="match status" value="1"/>
</dbReference>
<keyword evidence="4" id="KW-0862">Zinc</keyword>
<dbReference type="InterPro" id="IPR028090">
    <property type="entry name" value="JAB_dom_prok"/>
</dbReference>
<dbReference type="GO" id="GO:0046872">
    <property type="term" value="F:metal ion binding"/>
    <property type="evidence" value="ECO:0007669"/>
    <property type="project" value="UniProtKB-KW"/>
</dbReference>
<accession>A0A644VUA6</accession>